<gene>
    <name evidence="5" type="ORF">ACFS7Z_18515</name>
</gene>
<proteinExistence type="predicted"/>
<organism evidence="5 6">
    <name type="scientific">Pontibacter toksunensis</name>
    <dbReference type="NCBI Taxonomy" id="1332631"/>
    <lineage>
        <taxon>Bacteria</taxon>
        <taxon>Pseudomonadati</taxon>
        <taxon>Bacteroidota</taxon>
        <taxon>Cytophagia</taxon>
        <taxon>Cytophagales</taxon>
        <taxon>Hymenobacteraceae</taxon>
        <taxon>Pontibacter</taxon>
    </lineage>
</organism>
<dbReference type="Pfam" id="PF00356">
    <property type="entry name" value="LacI"/>
    <property type="match status" value="1"/>
</dbReference>
<evidence type="ECO:0000313" key="6">
    <source>
        <dbReference type="Proteomes" id="UP001597641"/>
    </source>
</evidence>
<dbReference type="InterPro" id="IPR046335">
    <property type="entry name" value="LacI/GalR-like_sensor"/>
</dbReference>
<dbReference type="Proteomes" id="UP001597641">
    <property type="component" value="Unassembled WGS sequence"/>
</dbReference>
<dbReference type="PANTHER" id="PTHR30146">
    <property type="entry name" value="LACI-RELATED TRANSCRIPTIONAL REPRESSOR"/>
    <property type="match status" value="1"/>
</dbReference>
<dbReference type="GO" id="GO:0003677">
    <property type="term" value="F:DNA binding"/>
    <property type="evidence" value="ECO:0007669"/>
    <property type="project" value="UniProtKB-KW"/>
</dbReference>
<keyword evidence="3" id="KW-0804">Transcription</keyword>
<evidence type="ECO:0000256" key="3">
    <source>
        <dbReference type="ARBA" id="ARBA00023163"/>
    </source>
</evidence>
<dbReference type="PANTHER" id="PTHR30146:SF109">
    <property type="entry name" value="HTH-TYPE TRANSCRIPTIONAL REGULATOR GALS"/>
    <property type="match status" value="1"/>
</dbReference>
<dbReference type="InterPro" id="IPR000843">
    <property type="entry name" value="HTH_LacI"/>
</dbReference>
<dbReference type="CDD" id="cd01392">
    <property type="entry name" value="HTH_LacI"/>
    <property type="match status" value="1"/>
</dbReference>
<dbReference type="Pfam" id="PF13377">
    <property type="entry name" value="Peripla_BP_3"/>
    <property type="match status" value="1"/>
</dbReference>
<dbReference type="EMBL" id="JBHUOX010000016">
    <property type="protein sequence ID" value="MFD3002371.1"/>
    <property type="molecule type" value="Genomic_DNA"/>
</dbReference>
<dbReference type="SUPFAM" id="SSF53822">
    <property type="entry name" value="Periplasmic binding protein-like I"/>
    <property type="match status" value="1"/>
</dbReference>
<dbReference type="Gene3D" id="3.40.50.2300">
    <property type="match status" value="2"/>
</dbReference>
<dbReference type="RefSeq" id="WP_377487745.1">
    <property type="nucleotide sequence ID" value="NZ_JBHUOX010000016.1"/>
</dbReference>
<reference evidence="6" key="1">
    <citation type="journal article" date="2019" name="Int. J. Syst. Evol. Microbiol.">
        <title>The Global Catalogue of Microorganisms (GCM) 10K type strain sequencing project: providing services to taxonomists for standard genome sequencing and annotation.</title>
        <authorList>
            <consortium name="The Broad Institute Genomics Platform"/>
            <consortium name="The Broad Institute Genome Sequencing Center for Infectious Disease"/>
            <person name="Wu L."/>
            <person name="Ma J."/>
        </authorList>
    </citation>
    <scope>NUCLEOTIDE SEQUENCE [LARGE SCALE GENOMIC DNA]</scope>
    <source>
        <strain evidence="6">KCTC 23984</strain>
    </source>
</reference>
<evidence type="ECO:0000256" key="1">
    <source>
        <dbReference type="ARBA" id="ARBA00023015"/>
    </source>
</evidence>
<protein>
    <submittedName>
        <fullName evidence="5">LacI family DNA-binding transcriptional regulator</fullName>
    </submittedName>
</protein>
<evidence type="ECO:0000259" key="4">
    <source>
        <dbReference type="PROSITE" id="PS50932"/>
    </source>
</evidence>
<dbReference type="SUPFAM" id="SSF47413">
    <property type="entry name" value="lambda repressor-like DNA-binding domains"/>
    <property type="match status" value="1"/>
</dbReference>
<dbReference type="InterPro" id="IPR028082">
    <property type="entry name" value="Peripla_BP_I"/>
</dbReference>
<dbReference type="SMART" id="SM00354">
    <property type="entry name" value="HTH_LACI"/>
    <property type="match status" value="1"/>
</dbReference>
<evidence type="ECO:0000313" key="5">
    <source>
        <dbReference type="EMBL" id="MFD3002371.1"/>
    </source>
</evidence>
<sequence length="343" mass="39117">MKNKKPSIRDIAKQLNISTSTISFVLNGKAKEMRISDQLAEKVLKYVEQVGYKPNQIAQSLRTGKSKNISLMVEDISNAFFSKVARLIEEAAHQKGYRIIYCSTENDVEKTRELIRMFRDWQIDGYIMTPPAGVEEDIQALIDDKFPVILFDRFFPDLQTNYVIIDNFNSTYNATNHLIGQGYSKIAFITIESEQVQMNDRLSGYKSALKNNNLRPYVAELEFKDPDDRNIARVVSFLKDNRDIDAVIFATNYISIWGLQAIKDTGFLLPSEIGIVSFDDHDIFPLFVPTVSAVAQPIEEISREVINMMLNQLENSSLANSNEELVLPAKLIIRESSRKKKLD</sequence>
<name>A0ABW6BXQ7_9BACT</name>
<dbReference type="CDD" id="cd19977">
    <property type="entry name" value="PBP1_EndR-like"/>
    <property type="match status" value="1"/>
</dbReference>
<keyword evidence="2 5" id="KW-0238">DNA-binding</keyword>
<keyword evidence="1" id="KW-0805">Transcription regulation</keyword>
<evidence type="ECO:0000256" key="2">
    <source>
        <dbReference type="ARBA" id="ARBA00023125"/>
    </source>
</evidence>
<dbReference type="PROSITE" id="PS50932">
    <property type="entry name" value="HTH_LACI_2"/>
    <property type="match status" value="1"/>
</dbReference>
<comment type="caution">
    <text evidence="5">The sequence shown here is derived from an EMBL/GenBank/DDBJ whole genome shotgun (WGS) entry which is preliminary data.</text>
</comment>
<keyword evidence="6" id="KW-1185">Reference proteome</keyword>
<accession>A0ABW6BXQ7</accession>
<dbReference type="InterPro" id="IPR010982">
    <property type="entry name" value="Lambda_DNA-bd_dom_sf"/>
</dbReference>
<feature type="domain" description="HTH lacI-type" evidence="4">
    <location>
        <begin position="6"/>
        <end position="63"/>
    </location>
</feature>
<dbReference type="Gene3D" id="1.10.260.40">
    <property type="entry name" value="lambda repressor-like DNA-binding domains"/>
    <property type="match status" value="1"/>
</dbReference>